<evidence type="ECO:0000313" key="2">
    <source>
        <dbReference type="EMBL" id="GMG81636.1"/>
    </source>
</evidence>
<evidence type="ECO:0000256" key="1">
    <source>
        <dbReference type="SAM" id="Phobius"/>
    </source>
</evidence>
<keyword evidence="1" id="KW-0812">Transmembrane</keyword>
<name>A0ABQ6LMH1_9RHOB</name>
<keyword evidence="1" id="KW-0472">Membrane</keyword>
<dbReference type="InterPro" id="IPR025498">
    <property type="entry name" value="DUF4389"/>
</dbReference>
<dbReference type="RefSeq" id="WP_285670330.1">
    <property type="nucleotide sequence ID" value="NZ_BSYI01000005.1"/>
</dbReference>
<reference evidence="2 3" key="1">
    <citation type="submission" date="2023-04" db="EMBL/GenBank/DDBJ databases">
        <title>Marinoamorphus aggregata gen. nov., sp. Nov., isolate from tissue of brittle star Ophioplocus japonicus.</title>
        <authorList>
            <person name="Kawano K."/>
            <person name="Sawayama S."/>
            <person name="Nakagawa S."/>
        </authorList>
    </citation>
    <scope>NUCLEOTIDE SEQUENCE [LARGE SCALE GENOMIC DNA]</scope>
    <source>
        <strain evidence="2 3">NKW23</strain>
    </source>
</reference>
<dbReference type="Proteomes" id="UP001239909">
    <property type="component" value="Unassembled WGS sequence"/>
</dbReference>
<keyword evidence="1" id="KW-1133">Transmembrane helix</keyword>
<dbReference type="EMBL" id="BSYI01000005">
    <property type="protein sequence ID" value="GMG81636.1"/>
    <property type="molecule type" value="Genomic_DNA"/>
</dbReference>
<gene>
    <name evidence="2" type="ORF">LNKW23_08490</name>
</gene>
<keyword evidence="3" id="KW-1185">Reference proteome</keyword>
<protein>
    <recommendedName>
        <fullName evidence="4">DUF4389 domain-containing protein</fullName>
    </recommendedName>
</protein>
<evidence type="ECO:0008006" key="4">
    <source>
        <dbReference type="Google" id="ProtNLM"/>
    </source>
</evidence>
<sequence length="99" mass="10905">MTDSQAEASPGSETRTQRRDRLVARIGLSILYVVAFGIAQWLLTMLTVVQVIHLAVSGRENEHIQGFGRSLAIWLAEVTGYLTGATARRPFPLSAWPKP</sequence>
<proteinExistence type="predicted"/>
<accession>A0ABQ6LMH1</accession>
<dbReference type="Pfam" id="PF14333">
    <property type="entry name" value="DUF4389"/>
    <property type="match status" value="1"/>
</dbReference>
<evidence type="ECO:0000313" key="3">
    <source>
        <dbReference type="Proteomes" id="UP001239909"/>
    </source>
</evidence>
<comment type="caution">
    <text evidence="2">The sequence shown here is derived from an EMBL/GenBank/DDBJ whole genome shotgun (WGS) entry which is preliminary data.</text>
</comment>
<feature type="transmembrane region" description="Helical" evidence="1">
    <location>
        <begin position="22"/>
        <end position="43"/>
    </location>
</feature>
<organism evidence="2 3">
    <name type="scientific">Paralimibaculum aggregatum</name>
    <dbReference type="NCBI Taxonomy" id="3036245"/>
    <lineage>
        <taxon>Bacteria</taxon>
        <taxon>Pseudomonadati</taxon>
        <taxon>Pseudomonadota</taxon>
        <taxon>Alphaproteobacteria</taxon>
        <taxon>Rhodobacterales</taxon>
        <taxon>Paracoccaceae</taxon>
        <taxon>Paralimibaculum</taxon>
    </lineage>
</organism>